<evidence type="ECO:0000313" key="10">
    <source>
        <dbReference type="EnsemblMetazoa" id="CapteP25656"/>
    </source>
</evidence>
<evidence type="ECO:0000313" key="9">
    <source>
        <dbReference type="EMBL" id="ELU01011.1"/>
    </source>
</evidence>
<dbReference type="EMBL" id="AMQN01009457">
    <property type="status" value="NOT_ANNOTATED_CDS"/>
    <property type="molecule type" value="Genomic_DNA"/>
</dbReference>
<keyword evidence="5" id="KW-0378">Hydrolase</keyword>
<keyword evidence="11" id="KW-1185">Reference proteome</keyword>
<comment type="subcellular location">
    <subcellularLocation>
        <location evidence="1">Nucleus</location>
    </subcellularLocation>
</comment>
<name>R7U4I8_CAPTE</name>
<dbReference type="InterPro" id="IPR013520">
    <property type="entry name" value="Ribonucl_H"/>
</dbReference>
<keyword evidence="7" id="KW-0539">Nucleus</keyword>
<dbReference type="Proteomes" id="UP000014760">
    <property type="component" value="Unassembled WGS sequence"/>
</dbReference>
<dbReference type="CDD" id="cd06144">
    <property type="entry name" value="REX4_like"/>
    <property type="match status" value="1"/>
</dbReference>
<dbReference type="Gene3D" id="3.30.420.10">
    <property type="entry name" value="Ribonuclease H-like superfamily/Ribonuclease H"/>
    <property type="match status" value="1"/>
</dbReference>
<feature type="domain" description="Exonuclease" evidence="8">
    <location>
        <begin position="4"/>
        <end position="165"/>
    </location>
</feature>
<dbReference type="InterPro" id="IPR037431">
    <property type="entry name" value="REX4_DEDDh_dom"/>
</dbReference>
<dbReference type="GO" id="GO:0008408">
    <property type="term" value="F:3'-5' exonuclease activity"/>
    <property type="evidence" value="ECO:0007669"/>
    <property type="project" value="InterPro"/>
</dbReference>
<dbReference type="GO" id="GO:0003676">
    <property type="term" value="F:nucleic acid binding"/>
    <property type="evidence" value="ECO:0007669"/>
    <property type="project" value="InterPro"/>
</dbReference>
<evidence type="ECO:0000313" key="11">
    <source>
        <dbReference type="Proteomes" id="UP000014760"/>
    </source>
</evidence>
<accession>R7U4I8</accession>
<evidence type="ECO:0000256" key="4">
    <source>
        <dbReference type="ARBA" id="ARBA00022722"/>
    </source>
</evidence>
<dbReference type="InterPro" id="IPR036397">
    <property type="entry name" value="RNaseH_sf"/>
</dbReference>
<evidence type="ECO:0000256" key="1">
    <source>
        <dbReference type="ARBA" id="ARBA00004123"/>
    </source>
</evidence>
<feature type="non-terminal residue" evidence="9">
    <location>
        <position position="1"/>
    </location>
</feature>
<evidence type="ECO:0000259" key="8">
    <source>
        <dbReference type="SMART" id="SM00479"/>
    </source>
</evidence>
<evidence type="ECO:0000256" key="7">
    <source>
        <dbReference type="ARBA" id="ARBA00023242"/>
    </source>
</evidence>
<evidence type="ECO:0000256" key="5">
    <source>
        <dbReference type="ARBA" id="ARBA00022801"/>
    </source>
</evidence>
<protein>
    <recommendedName>
        <fullName evidence="3">RNA exonuclease 4</fullName>
    </recommendedName>
</protein>
<reference evidence="9 11" key="2">
    <citation type="journal article" date="2013" name="Nature">
        <title>Insights into bilaterian evolution from three spiralian genomes.</title>
        <authorList>
            <person name="Simakov O."/>
            <person name="Marletaz F."/>
            <person name="Cho S.J."/>
            <person name="Edsinger-Gonzales E."/>
            <person name="Havlak P."/>
            <person name="Hellsten U."/>
            <person name="Kuo D.H."/>
            <person name="Larsson T."/>
            <person name="Lv J."/>
            <person name="Arendt D."/>
            <person name="Savage R."/>
            <person name="Osoegawa K."/>
            <person name="de Jong P."/>
            <person name="Grimwood J."/>
            <person name="Chapman J.A."/>
            <person name="Shapiro H."/>
            <person name="Aerts A."/>
            <person name="Otillar R.P."/>
            <person name="Terry A.Y."/>
            <person name="Boore J.L."/>
            <person name="Grigoriev I.V."/>
            <person name="Lindberg D.R."/>
            <person name="Seaver E.C."/>
            <person name="Weisblat D.A."/>
            <person name="Putnam N.H."/>
            <person name="Rokhsar D.S."/>
        </authorList>
    </citation>
    <scope>NUCLEOTIDE SEQUENCE</scope>
    <source>
        <strain evidence="9 11">I ESC-2004</strain>
    </source>
</reference>
<evidence type="ECO:0000256" key="6">
    <source>
        <dbReference type="ARBA" id="ARBA00022839"/>
    </source>
</evidence>
<evidence type="ECO:0000256" key="3">
    <source>
        <dbReference type="ARBA" id="ARBA00016937"/>
    </source>
</evidence>
<dbReference type="EnsemblMetazoa" id="CapteT25656">
    <property type="protein sequence ID" value="CapteP25656"/>
    <property type="gene ID" value="CapteG25656"/>
</dbReference>
<evidence type="ECO:0000256" key="2">
    <source>
        <dbReference type="ARBA" id="ARBA00010489"/>
    </source>
</evidence>
<dbReference type="SMART" id="SM00479">
    <property type="entry name" value="EXOIII"/>
    <property type="match status" value="1"/>
</dbReference>
<dbReference type="FunFam" id="3.30.420.10:FF:000007">
    <property type="entry name" value="Interferon-stimulated exonuclease gene 20"/>
    <property type="match status" value="1"/>
</dbReference>
<dbReference type="EMBL" id="KB305458">
    <property type="protein sequence ID" value="ELU01011.1"/>
    <property type="molecule type" value="Genomic_DNA"/>
</dbReference>
<dbReference type="STRING" id="283909.R7U4I8"/>
<dbReference type="PANTHER" id="PTHR12801">
    <property type="entry name" value="RNA EXONUCLEASE REXO1 / RECO3 FAMILY MEMBER-RELATED"/>
    <property type="match status" value="1"/>
</dbReference>
<dbReference type="FunCoup" id="R7U4I8">
    <property type="interactions" value="1743"/>
</dbReference>
<reference evidence="11" key="1">
    <citation type="submission" date="2012-12" db="EMBL/GenBank/DDBJ databases">
        <authorList>
            <person name="Hellsten U."/>
            <person name="Grimwood J."/>
            <person name="Chapman J.A."/>
            <person name="Shapiro H."/>
            <person name="Aerts A."/>
            <person name="Otillar R.P."/>
            <person name="Terry A.Y."/>
            <person name="Boore J.L."/>
            <person name="Simakov O."/>
            <person name="Marletaz F."/>
            <person name="Cho S.-J."/>
            <person name="Edsinger-Gonzales E."/>
            <person name="Havlak P."/>
            <person name="Kuo D.-H."/>
            <person name="Larsson T."/>
            <person name="Lv J."/>
            <person name="Arendt D."/>
            <person name="Savage R."/>
            <person name="Osoegawa K."/>
            <person name="de Jong P."/>
            <person name="Lindberg D.R."/>
            <person name="Seaver E.C."/>
            <person name="Weisblat D.A."/>
            <person name="Putnam N.H."/>
            <person name="Grigoriev I.V."/>
            <person name="Rokhsar D.S."/>
        </authorList>
    </citation>
    <scope>NUCLEOTIDE SEQUENCE</scope>
    <source>
        <strain evidence="11">I ESC-2004</strain>
    </source>
</reference>
<reference evidence="10" key="3">
    <citation type="submission" date="2015-06" db="UniProtKB">
        <authorList>
            <consortium name="EnsemblMetazoa"/>
        </authorList>
    </citation>
    <scope>IDENTIFICATION</scope>
</reference>
<dbReference type="OMA" id="TSEYKHF"/>
<dbReference type="PANTHER" id="PTHR12801:SF158">
    <property type="entry name" value="RNA EXONUCLEASE 4"/>
    <property type="match status" value="1"/>
</dbReference>
<dbReference type="InterPro" id="IPR047021">
    <property type="entry name" value="REXO1/3/4-like"/>
</dbReference>
<dbReference type="GO" id="GO:0006364">
    <property type="term" value="P:rRNA processing"/>
    <property type="evidence" value="ECO:0007669"/>
    <property type="project" value="InterPro"/>
</dbReference>
<gene>
    <name evidence="9" type="ORF">CAPTEDRAFT_25656</name>
</gene>
<dbReference type="GO" id="GO:0005634">
    <property type="term" value="C:nucleus"/>
    <property type="evidence" value="ECO:0007669"/>
    <property type="project" value="UniProtKB-SubCell"/>
</dbReference>
<feature type="non-terminal residue" evidence="9">
    <location>
        <position position="170"/>
    </location>
</feature>
<dbReference type="SUPFAM" id="SSF53098">
    <property type="entry name" value="Ribonuclease H-like"/>
    <property type="match status" value="1"/>
</dbReference>
<sequence length="170" mass="19215">RVTKVIAMDCEFVGVGEDGVESILARASLVNSHGHCVYDKFVKATEPVTDYRTAVSGVREEDMLRGEEFSVVQQEVADLIKGKLLVGHAIMNDLKVLFLGHPKKMIRDTARFKLFKKACGSQRPSLKKLSDKVLKVKVQTGEHSSIEDAQAAMRLYTMYRQKWEKEIKMK</sequence>
<dbReference type="OrthoDB" id="8191639at2759"/>
<keyword evidence="4" id="KW-0540">Nuclease</keyword>
<dbReference type="AlphaFoldDB" id="R7U4I8"/>
<dbReference type="InterPro" id="IPR012337">
    <property type="entry name" value="RNaseH-like_sf"/>
</dbReference>
<keyword evidence="6" id="KW-0269">Exonuclease</keyword>
<comment type="similarity">
    <text evidence="2">Belongs to the REXO4 family.</text>
</comment>
<dbReference type="HOGENOM" id="CLU_022453_3_1_1"/>
<organism evidence="9">
    <name type="scientific">Capitella teleta</name>
    <name type="common">Polychaete worm</name>
    <dbReference type="NCBI Taxonomy" id="283909"/>
    <lineage>
        <taxon>Eukaryota</taxon>
        <taxon>Metazoa</taxon>
        <taxon>Spiralia</taxon>
        <taxon>Lophotrochozoa</taxon>
        <taxon>Annelida</taxon>
        <taxon>Polychaeta</taxon>
        <taxon>Sedentaria</taxon>
        <taxon>Scolecida</taxon>
        <taxon>Capitellidae</taxon>
        <taxon>Capitella</taxon>
    </lineage>
</organism>
<dbReference type="Pfam" id="PF00929">
    <property type="entry name" value="RNase_T"/>
    <property type="match status" value="1"/>
</dbReference>
<proteinExistence type="inferred from homology"/>